<dbReference type="Proteomes" id="UP000287687">
    <property type="component" value="Unassembled WGS sequence"/>
</dbReference>
<keyword evidence="8" id="KW-1185">Reference proteome</keyword>
<evidence type="ECO:0000256" key="3">
    <source>
        <dbReference type="ARBA" id="ARBA00023002"/>
    </source>
</evidence>
<keyword evidence="1" id="KW-0001">2Fe-2S</keyword>
<dbReference type="Gene3D" id="1.10.150.120">
    <property type="entry name" value="[2Fe-2S]-binding domain"/>
    <property type="match status" value="1"/>
</dbReference>
<feature type="domain" description="2Fe-2S ferredoxin-type" evidence="6">
    <location>
        <begin position="13"/>
        <end position="89"/>
    </location>
</feature>
<dbReference type="GO" id="GO:0046872">
    <property type="term" value="F:metal ion binding"/>
    <property type="evidence" value="ECO:0007669"/>
    <property type="project" value="UniProtKB-KW"/>
</dbReference>
<dbReference type="OrthoDB" id="9806714at2"/>
<dbReference type="InterPro" id="IPR006058">
    <property type="entry name" value="2Fe2S_fd_BS"/>
</dbReference>
<dbReference type="EMBL" id="SBIP01000004">
    <property type="protein sequence ID" value="RWX76020.1"/>
    <property type="molecule type" value="Genomic_DNA"/>
</dbReference>
<dbReference type="InterPro" id="IPR012675">
    <property type="entry name" value="Beta-grasp_dom_sf"/>
</dbReference>
<dbReference type="RefSeq" id="WP_128444899.1">
    <property type="nucleotide sequence ID" value="NZ_SBIP01000004.1"/>
</dbReference>
<keyword evidence="5" id="KW-0411">Iron-sulfur</keyword>
<evidence type="ECO:0000256" key="4">
    <source>
        <dbReference type="ARBA" id="ARBA00023004"/>
    </source>
</evidence>
<keyword evidence="2" id="KW-0479">Metal-binding</keyword>
<dbReference type="Pfam" id="PF01799">
    <property type="entry name" value="Fer2_2"/>
    <property type="match status" value="1"/>
</dbReference>
<evidence type="ECO:0000256" key="2">
    <source>
        <dbReference type="ARBA" id="ARBA00022723"/>
    </source>
</evidence>
<dbReference type="FunFam" id="1.10.150.120:FF:000003">
    <property type="entry name" value="Carbon monoxide dehydrogenase, small subunit"/>
    <property type="match status" value="1"/>
</dbReference>
<dbReference type="GO" id="GO:0051537">
    <property type="term" value="F:2 iron, 2 sulfur cluster binding"/>
    <property type="evidence" value="ECO:0007669"/>
    <property type="project" value="UniProtKB-KW"/>
</dbReference>
<dbReference type="InterPro" id="IPR052914">
    <property type="entry name" value="Aldehyde_Oxdr_Iron-Sulfur"/>
</dbReference>
<dbReference type="PANTHER" id="PTHR45331">
    <property type="entry name" value="OXIDOREDUCTASE, IRON-SULPHUR BINDING SUBUNIT-RELATED-RELATED"/>
    <property type="match status" value="1"/>
</dbReference>
<keyword evidence="3" id="KW-0560">Oxidoreductase</keyword>
<dbReference type="InterPro" id="IPR036010">
    <property type="entry name" value="2Fe-2S_ferredoxin-like_sf"/>
</dbReference>
<evidence type="ECO:0000256" key="5">
    <source>
        <dbReference type="ARBA" id="ARBA00023014"/>
    </source>
</evidence>
<accession>A0A444LDS5</accession>
<dbReference type="PROSITE" id="PS51085">
    <property type="entry name" value="2FE2S_FER_2"/>
    <property type="match status" value="1"/>
</dbReference>
<dbReference type="PROSITE" id="PS00197">
    <property type="entry name" value="2FE2S_FER_1"/>
    <property type="match status" value="1"/>
</dbReference>
<dbReference type="GO" id="GO:0016903">
    <property type="term" value="F:oxidoreductase activity, acting on the aldehyde or oxo group of donors"/>
    <property type="evidence" value="ECO:0007669"/>
    <property type="project" value="TreeGrafter"/>
</dbReference>
<dbReference type="FunFam" id="3.10.20.30:FF:000020">
    <property type="entry name" value="Xanthine dehydrogenase iron-sulfur subunit"/>
    <property type="match status" value="1"/>
</dbReference>
<protein>
    <submittedName>
        <fullName evidence="7">2Fe-2S iron-sulfur cluster binding domain-containing protein</fullName>
    </submittedName>
</protein>
<evidence type="ECO:0000259" key="6">
    <source>
        <dbReference type="PROSITE" id="PS51085"/>
    </source>
</evidence>
<proteinExistence type="predicted"/>
<organism evidence="7 8">
    <name type="scientific">Neorhizobium lilium</name>
    <dbReference type="NCBI Taxonomy" id="2503024"/>
    <lineage>
        <taxon>Bacteria</taxon>
        <taxon>Pseudomonadati</taxon>
        <taxon>Pseudomonadota</taxon>
        <taxon>Alphaproteobacteria</taxon>
        <taxon>Hyphomicrobiales</taxon>
        <taxon>Rhizobiaceae</taxon>
        <taxon>Rhizobium/Agrobacterium group</taxon>
        <taxon>Neorhizobium</taxon>
    </lineage>
</organism>
<dbReference type="InterPro" id="IPR002888">
    <property type="entry name" value="2Fe-2S-bd"/>
</dbReference>
<name>A0A444LDS5_9HYPH</name>
<dbReference type="InterPro" id="IPR001041">
    <property type="entry name" value="2Fe-2S_ferredoxin-type"/>
</dbReference>
<keyword evidence="4" id="KW-0408">Iron</keyword>
<comment type="caution">
    <text evidence="7">The sequence shown here is derived from an EMBL/GenBank/DDBJ whole genome shotgun (WGS) entry which is preliminary data.</text>
</comment>
<evidence type="ECO:0000313" key="7">
    <source>
        <dbReference type="EMBL" id="RWX76020.1"/>
    </source>
</evidence>
<dbReference type="Pfam" id="PF00111">
    <property type="entry name" value="Fer2"/>
    <property type="match status" value="1"/>
</dbReference>
<dbReference type="InterPro" id="IPR036884">
    <property type="entry name" value="2Fe-2S-bd_dom_sf"/>
</dbReference>
<evidence type="ECO:0000313" key="8">
    <source>
        <dbReference type="Proteomes" id="UP000287687"/>
    </source>
</evidence>
<dbReference type="AlphaFoldDB" id="A0A444LDS5"/>
<dbReference type="Gene3D" id="3.10.20.30">
    <property type="match status" value="1"/>
</dbReference>
<reference evidence="7 8" key="1">
    <citation type="submission" date="2019-01" db="EMBL/GenBank/DDBJ databases">
        <title>The draft genome of Rhizobium sp. 24NR.</title>
        <authorList>
            <person name="Liu L."/>
            <person name="Liang L."/>
            <person name="Shi S."/>
            <person name="Xu L."/>
            <person name="Wang X."/>
            <person name="Li L."/>
            <person name="Zhang X."/>
        </authorList>
    </citation>
    <scope>NUCLEOTIDE SEQUENCE [LARGE SCALE GENOMIC DNA]</scope>
    <source>
        <strain evidence="7 8">24NR</strain>
    </source>
</reference>
<evidence type="ECO:0000256" key="1">
    <source>
        <dbReference type="ARBA" id="ARBA00022714"/>
    </source>
</evidence>
<gene>
    <name evidence="7" type="ORF">EPK99_20405</name>
</gene>
<sequence length="174" mass="18646">MDLSSQHPPLSTCPVSLTINGQIRNFDLHPWVSLLDLLRGPLELTGTKKGCDHGQCGACTVLVDGERMNSCLKLAVSLDGAEITTIEGLGTPDDMHPMQKAFLEHDAYQCGYCTPGQICSAVALLKEGHAHQRHEIREAMSGNLCRCGAYTNIADAIEEVLGTEAAASVREAAE</sequence>
<dbReference type="PANTHER" id="PTHR45331:SF2">
    <property type="entry name" value="OXIDOREDUCTASE WITH IRON-SULFUR SUBUNIT"/>
    <property type="match status" value="1"/>
</dbReference>
<dbReference type="SUPFAM" id="SSF54292">
    <property type="entry name" value="2Fe-2S ferredoxin-like"/>
    <property type="match status" value="1"/>
</dbReference>
<dbReference type="SUPFAM" id="SSF47741">
    <property type="entry name" value="CO dehydrogenase ISP C-domain like"/>
    <property type="match status" value="1"/>
</dbReference>